<dbReference type="AlphaFoldDB" id="A0A0X8FES5"/>
<reference evidence="2" key="2">
    <citation type="submission" date="2022-09" db="EMBL/GenBank/DDBJ databases">
        <title>Aerococcus urinae taxonomy study.</title>
        <authorList>
            <person name="Christensen J."/>
            <person name="Senneby E."/>
        </authorList>
    </citation>
    <scope>NUCLEOTIDE SEQUENCE</scope>
    <source>
        <strain evidence="2">NLD-066-U95</strain>
    </source>
</reference>
<dbReference type="GeneID" id="35767376"/>
<evidence type="ECO:0000256" key="1">
    <source>
        <dbReference type="SAM" id="Phobius"/>
    </source>
</evidence>
<keyword evidence="1" id="KW-1133">Transmembrane helix</keyword>
<dbReference type="InterPro" id="IPR045584">
    <property type="entry name" value="Pilin-like"/>
</dbReference>
<dbReference type="EMBL" id="CP065662">
    <property type="protein sequence ID" value="QPS00675.1"/>
    <property type="molecule type" value="Genomic_DNA"/>
</dbReference>
<proteinExistence type="predicted"/>
<evidence type="ECO:0000313" key="3">
    <source>
        <dbReference type="EMBL" id="QPS00675.1"/>
    </source>
</evidence>
<sequence length="150" mass="17239">MKVKSVQTKAGMTLLSMVLTLFIVGVILTVTMIQSQKVSQNLAVETCLQKILQSYEACQKEAIIKGEYYYLYFLSDQVRIMQAKEGQDPYIKDIILLPKNTRIQSYQKVSIQPGTGYIQPRTVTLRYPQGRYMVKFQLGVGKYVVEKRKE</sequence>
<organism evidence="3 4">
    <name type="scientific">Aerococcus urinae</name>
    <dbReference type="NCBI Taxonomy" id="1376"/>
    <lineage>
        <taxon>Bacteria</taxon>
        <taxon>Bacillati</taxon>
        <taxon>Bacillota</taxon>
        <taxon>Bacilli</taxon>
        <taxon>Lactobacillales</taxon>
        <taxon>Aerococcaceae</taxon>
        <taxon>Aerococcus</taxon>
    </lineage>
</organism>
<reference evidence="3 4" key="1">
    <citation type="submission" date="2020-12" db="EMBL/GenBank/DDBJ databases">
        <title>FDA dAtabase for Regulatory Grade micrObial Sequences (FDA-ARGOS): Supporting development and validation of Infectious Disease Dx tests.</title>
        <authorList>
            <person name="Sproer C."/>
            <person name="Gronow S."/>
            <person name="Severitt S."/>
            <person name="Schroder I."/>
            <person name="Tallon L."/>
            <person name="Sadzewicz L."/>
            <person name="Zhao X."/>
            <person name="Boylan J."/>
            <person name="Ott S."/>
            <person name="Bowen H."/>
            <person name="Vavikolanu K."/>
            <person name="Mehta A."/>
            <person name="Aluvathingal J."/>
            <person name="Nadendla S."/>
            <person name="Lowell S."/>
            <person name="Myers T."/>
            <person name="Yan Y."/>
            <person name="Sichtig H."/>
        </authorList>
    </citation>
    <scope>NUCLEOTIDE SEQUENCE [LARGE SCALE GENOMIC DNA]</scope>
    <source>
        <strain evidence="3 4">FDAARGOS_911</strain>
    </source>
</reference>
<evidence type="ECO:0000313" key="2">
    <source>
        <dbReference type="EMBL" id="MCY3053765.1"/>
    </source>
</evidence>
<dbReference type="SUPFAM" id="SSF54523">
    <property type="entry name" value="Pili subunits"/>
    <property type="match status" value="1"/>
</dbReference>
<dbReference type="EMBL" id="JAOTML010000008">
    <property type="protein sequence ID" value="MCY3053765.1"/>
    <property type="molecule type" value="Genomic_DNA"/>
</dbReference>
<evidence type="ECO:0000313" key="5">
    <source>
        <dbReference type="Proteomes" id="UP001069145"/>
    </source>
</evidence>
<dbReference type="OrthoDB" id="2143818at2"/>
<keyword evidence="1" id="KW-0812">Transmembrane</keyword>
<gene>
    <name evidence="3" type="ORF">I6G68_04505</name>
    <name evidence="2" type="ORF">ODY43_07165</name>
</gene>
<dbReference type="RefSeq" id="WP_060778445.1">
    <property type="nucleotide sequence ID" value="NZ_CAJHLF010000005.1"/>
</dbReference>
<name>A0A0X8FES5_9LACT</name>
<accession>A0A0X8FES5</accession>
<dbReference type="Proteomes" id="UP001069145">
    <property type="component" value="Unassembled WGS sequence"/>
</dbReference>
<keyword evidence="5" id="KW-1185">Reference proteome</keyword>
<dbReference type="KEGG" id="aun:AWM73_05535"/>
<keyword evidence="1" id="KW-0472">Membrane</keyword>
<dbReference type="Proteomes" id="UP000594771">
    <property type="component" value="Chromosome"/>
</dbReference>
<evidence type="ECO:0000313" key="4">
    <source>
        <dbReference type="Proteomes" id="UP000594771"/>
    </source>
</evidence>
<protein>
    <submittedName>
        <fullName evidence="2">Type II secretion system GspH family protein</fullName>
    </submittedName>
    <submittedName>
        <fullName evidence="3">Type II secretion system protein</fullName>
    </submittedName>
</protein>
<feature type="transmembrane region" description="Helical" evidence="1">
    <location>
        <begin position="12"/>
        <end position="33"/>
    </location>
</feature>